<proteinExistence type="inferred from homology"/>
<evidence type="ECO:0000256" key="1">
    <source>
        <dbReference type="ARBA" id="ARBA00006484"/>
    </source>
</evidence>
<evidence type="ECO:0000313" key="5">
    <source>
        <dbReference type="Proteomes" id="UP000198426"/>
    </source>
</evidence>
<reference evidence="4 5" key="1">
    <citation type="submission" date="2017-06" db="EMBL/GenBank/DDBJ databases">
        <authorList>
            <person name="Kim H.J."/>
            <person name="Triplett B.A."/>
        </authorList>
    </citation>
    <scope>NUCLEOTIDE SEQUENCE [LARGE SCALE GENOMIC DNA]</scope>
    <source>
        <strain evidence="4 5">DSM 29339</strain>
    </source>
</reference>
<protein>
    <submittedName>
        <fullName evidence="4">NADP-dependent 3-hydroxy acid dehydrogenase YdfG</fullName>
    </submittedName>
</protein>
<dbReference type="InterPro" id="IPR036291">
    <property type="entry name" value="NAD(P)-bd_dom_sf"/>
</dbReference>
<evidence type="ECO:0000313" key="4">
    <source>
        <dbReference type="EMBL" id="SNT27442.1"/>
    </source>
</evidence>
<dbReference type="EMBL" id="FZOY01000009">
    <property type="protein sequence ID" value="SNT27442.1"/>
    <property type="molecule type" value="Genomic_DNA"/>
</dbReference>
<dbReference type="GO" id="GO:0016491">
    <property type="term" value="F:oxidoreductase activity"/>
    <property type="evidence" value="ECO:0007669"/>
    <property type="project" value="UniProtKB-KW"/>
</dbReference>
<accession>A0A239LBV2</accession>
<comment type="similarity">
    <text evidence="1 3">Belongs to the short-chain dehydrogenases/reductases (SDR) family.</text>
</comment>
<dbReference type="PANTHER" id="PTHR42901:SF1">
    <property type="entry name" value="ALCOHOL DEHYDROGENASE"/>
    <property type="match status" value="1"/>
</dbReference>
<dbReference type="SUPFAM" id="SSF51735">
    <property type="entry name" value="NAD(P)-binding Rossmann-fold domains"/>
    <property type="match status" value="1"/>
</dbReference>
<gene>
    <name evidence="4" type="ORF">SAMN05421757_10986</name>
</gene>
<dbReference type="CDD" id="cd05233">
    <property type="entry name" value="SDR_c"/>
    <property type="match status" value="1"/>
</dbReference>
<dbReference type="Gene3D" id="3.40.50.720">
    <property type="entry name" value="NAD(P)-binding Rossmann-like Domain"/>
    <property type="match status" value="1"/>
</dbReference>
<dbReference type="RefSeq" id="WP_089234838.1">
    <property type="nucleotide sequence ID" value="NZ_FZOY01000009.1"/>
</dbReference>
<dbReference type="PANTHER" id="PTHR42901">
    <property type="entry name" value="ALCOHOL DEHYDROGENASE"/>
    <property type="match status" value="1"/>
</dbReference>
<name>A0A239LBV2_9RHOB</name>
<sequence length="245" mass="25523">MSETREFSGRNILIAGASSGMGRATARAAAAAGAGLILLGRDTARLEQVASEARALGAASVTCIEADAADATTLTEALAAHRAALAAVDTLVNSVGVNLVRRAFVELTAESWSSMVDTNLTAAFNLASAIVPAFRARGGGLLVNISSTAARKPDLSGAAYQATKAGVMAMTHAIMEEEWQNGIRATAILPGMTDTPLLEKRPVPPTEEMRARALQPEDVAEACMFVMRLPARAHVSELTIQPAIR</sequence>
<dbReference type="PRINTS" id="PR00081">
    <property type="entry name" value="GDHRDH"/>
</dbReference>
<dbReference type="AlphaFoldDB" id="A0A239LBV2"/>
<dbReference type="InterPro" id="IPR002347">
    <property type="entry name" value="SDR_fam"/>
</dbReference>
<evidence type="ECO:0000256" key="2">
    <source>
        <dbReference type="ARBA" id="ARBA00023002"/>
    </source>
</evidence>
<dbReference type="OrthoDB" id="4690547at2"/>
<dbReference type="Proteomes" id="UP000198426">
    <property type="component" value="Unassembled WGS sequence"/>
</dbReference>
<dbReference type="Pfam" id="PF00106">
    <property type="entry name" value="adh_short"/>
    <property type="match status" value="1"/>
</dbReference>
<keyword evidence="2" id="KW-0560">Oxidoreductase</keyword>
<organism evidence="4 5">
    <name type="scientific">Tropicimonas sediminicola</name>
    <dbReference type="NCBI Taxonomy" id="1031541"/>
    <lineage>
        <taxon>Bacteria</taxon>
        <taxon>Pseudomonadati</taxon>
        <taxon>Pseudomonadota</taxon>
        <taxon>Alphaproteobacteria</taxon>
        <taxon>Rhodobacterales</taxon>
        <taxon>Roseobacteraceae</taxon>
        <taxon>Tropicimonas</taxon>
    </lineage>
</organism>
<keyword evidence="5" id="KW-1185">Reference proteome</keyword>
<evidence type="ECO:0000256" key="3">
    <source>
        <dbReference type="RuleBase" id="RU000363"/>
    </source>
</evidence>
<dbReference type="PRINTS" id="PR00080">
    <property type="entry name" value="SDRFAMILY"/>
</dbReference>